<keyword evidence="2" id="KW-1185">Reference proteome</keyword>
<gene>
    <name evidence="1" type="ORF">Voc01_016950</name>
</gene>
<evidence type="ECO:0000313" key="1">
    <source>
        <dbReference type="EMBL" id="GIJ66778.1"/>
    </source>
</evidence>
<dbReference type="AlphaFoldDB" id="A0A8J4E9X3"/>
<name>A0A8J4E9X3_9ACTN</name>
<reference evidence="1" key="1">
    <citation type="submission" date="2021-01" db="EMBL/GenBank/DDBJ databases">
        <title>Whole genome shotgun sequence of Virgisporangium ochraceum NBRC 16418.</title>
        <authorList>
            <person name="Komaki H."/>
            <person name="Tamura T."/>
        </authorList>
    </citation>
    <scope>NUCLEOTIDE SEQUENCE</scope>
    <source>
        <strain evidence="1">NBRC 16418</strain>
    </source>
</reference>
<protein>
    <submittedName>
        <fullName evidence="1">Uncharacterized protein</fullName>
    </submittedName>
</protein>
<dbReference type="Proteomes" id="UP000635606">
    <property type="component" value="Unassembled WGS sequence"/>
</dbReference>
<dbReference type="EMBL" id="BOPH01000020">
    <property type="protein sequence ID" value="GIJ66778.1"/>
    <property type="molecule type" value="Genomic_DNA"/>
</dbReference>
<comment type="caution">
    <text evidence="1">The sequence shown here is derived from an EMBL/GenBank/DDBJ whole genome shotgun (WGS) entry which is preliminary data.</text>
</comment>
<organism evidence="1 2">
    <name type="scientific">Virgisporangium ochraceum</name>
    <dbReference type="NCBI Taxonomy" id="65505"/>
    <lineage>
        <taxon>Bacteria</taxon>
        <taxon>Bacillati</taxon>
        <taxon>Actinomycetota</taxon>
        <taxon>Actinomycetes</taxon>
        <taxon>Micromonosporales</taxon>
        <taxon>Micromonosporaceae</taxon>
        <taxon>Virgisporangium</taxon>
    </lineage>
</organism>
<proteinExistence type="predicted"/>
<accession>A0A8J4E9X3</accession>
<evidence type="ECO:0000313" key="2">
    <source>
        <dbReference type="Proteomes" id="UP000635606"/>
    </source>
</evidence>
<sequence>MELAHVERRGVGRAYVVGAHVVGQDLVGADVERQLLDLTASGAETAGRGRGRRLAVVAPGPGWVQRRLAVLAPGWVEPPNRGFCFGGTANSAFEDLGRSP</sequence>